<evidence type="ECO:0000313" key="2">
    <source>
        <dbReference type="Proteomes" id="UP000224987"/>
    </source>
</evidence>
<reference evidence="1 2" key="1">
    <citation type="journal article" date="2017" name="Viruses">
        <title>Phage Biodiversity in Artisanal Cheese Wheys Reflects the Complexity of the Fermentation Process.</title>
        <authorList>
            <person name="Mahony J."/>
            <person name="Moscarelli A."/>
            <person name="Kelleher P."/>
            <person name="Lugli G.A."/>
            <person name="Ventura M."/>
            <person name="Settanni L."/>
            <person name="van Sinderen D."/>
        </authorList>
    </citation>
    <scope>NUCLEOTIDE SEQUENCE [LARGE SCALE GENOMIC DNA]</scope>
</reference>
<protein>
    <submittedName>
        <fullName evidence="1">Uncharacterized protein</fullName>
    </submittedName>
</protein>
<keyword evidence="2" id="KW-1185">Reference proteome</keyword>
<sequence length="94" mass="11228">MMTEIGIKFEKEQKHYEKLWKTKETEVANVESTKHEHYLVTIRDNNYQKEYSVRLSDLESVKEKIDYCKLICEEVLKVELITTTETSREIEGLL</sequence>
<dbReference type="Proteomes" id="UP000224987">
    <property type="component" value="Segment"/>
</dbReference>
<name>A0A1W6JN48_9CAUD</name>
<dbReference type="EMBL" id="KY554777">
    <property type="protein sequence ID" value="ARM67625.1"/>
    <property type="molecule type" value="Genomic_DNA"/>
</dbReference>
<accession>A0A1W6JN48</accession>
<organism evidence="1 2">
    <name type="scientific">Lactococcus phage LW81</name>
    <dbReference type="NCBI Taxonomy" id="1965482"/>
    <lineage>
        <taxon>Viruses</taxon>
        <taxon>Duplodnaviria</taxon>
        <taxon>Heunggongvirae</taxon>
        <taxon>Uroviricota</taxon>
        <taxon>Caudoviricetes</taxon>
        <taxon>Audreyjarvisvirus</taxon>
        <taxon>Audreyjarvisvirus LW81</taxon>
    </lineage>
</organism>
<evidence type="ECO:0000313" key="1">
    <source>
        <dbReference type="EMBL" id="ARM67625.1"/>
    </source>
</evidence>
<proteinExistence type="predicted"/>
<gene>
    <name evidence="1" type="ORF">LW81_055</name>
</gene>